<reference evidence="1 2" key="2">
    <citation type="submission" date="2017-10" db="EMBL/GenBank/DDBJ databases">
        <title>Genome analyses suggest a sexual origin of heterokaryosis in a supposedly ancient asexual fungus.</title>
        <authorList>
            <person name="Corradi N."/>
            <person name="Sedzielewska K."/>
            <person name="Noel J."/>
            <person name="Charron P."/>
            <person name="Farinelli L."/>
            <person name="Marton T."/>
            <person name="Kruger M."/>
            <person name="Pelin A."/>
            <person name="Brachmann A."/>
            <person name="Corradi N."/>
        </authorList>
    </citation>
    <scope>NUCLEOTIDE SEQUENCE [LARGE SCALE GENOMIC DNA]</scope>
    <source>
        <strain evidence="1 2">A1</strain>
    </source>
</reference>
<dbReference type="AlphaFoldDB" id="A0A2N0QX92"/>
<dbReference type="Proteomes" id="UP000232688">
    <property type="component" value="Unassembled WGS sequence"/>
</dbReference>
<protein>
    <submittedName>
        <fullName evidence="1">Uncharacterized protein</fullName>
    </submittedName>
</protein>
<evidence type="ECO:0000313" key="1">
    <source>
        <dbReference type="EMBL" id="PKC55677.1"/>
    </source>
</evidence>
<accession>A0A2N0QX92</accession>
<reference evidence="1 2" key="1">
    <citation type="submission" date="2017-10" db="EMBL/GenBank/DDBJ databases">
        <title>Extensive intraspecific genome diversity in a model arbuscular mycorrhizal fungus.</title>
        <authorList>
            <person name="Chen E.C.H."/>
            <person name="Morin E."/>
            <person name="Baudet D."/>
            <person name="Noel J."/>
            <person name="Ndikumana S."/>
            <person name="Charron P."/>
            <person name="St-Onge C."/>
            <person name="Giorgi J."/>
            <person name="Grigoriev I.V."/>
            <person name="Roux C."/>
            <person name="Martin F.M."/>
            <person name="Corradi N."/>
        </authorList>
    </citation>
    <scope>NUCLEOTIDE SEQUENCE [LARGE SCALE GENOMIC DNA]</scope>
    <source>
        <strain evidence="1 2">A1</strain>
    </source>
</reference>
<evidence type="ECO:0000313" key="2">
    <source>
        <dbReference type="Proteomes" id="UP000232688"/>
    </source>
</evidence>
<dbReference type="EMBL" id="LLXH01002465">
    <property type="protein sequence ID" value="PKC55677.1"/>
    <property type="molecule type" value="Genomic_DNA"/>
</dbReference>
<name>A0A2N0QX92_9GLOM</name>
<comment type="caution">
    <text evidence="1">The sequence shown here is derived from an EMBL/GenBank/DDBJ whole genome shotgun (WGS) entry which is preliminary data.</text>
</comment>
<gene>
    <name evidence="1" type="ORF">RhiirA1_475199</name>
</gene>
<sequence length="116" mass="13807">MTCRVLADNFIHKTEKEISQANETDFFSSESEVNSHYAYNELTEDIFLNHTFDEDDFAIIQAFKEDTLPKKRVATKEDYDMIYHIFINCKLTFTEAADYRYKCSRNDIEYDMNLID</sequence>
<proteinExistence type="predicted"/>
<organism evidence="1 2">
    <name type="scientific">Rhizophagus irregularis</name>
    <dbReference type="NCBI Taxonomy" id="588596"/>
    <lineage>
        <taxon>Eukaryota</taxon>
        <taxon>Fungi</taxon>
        <taxon>Fungi incertae sedis</taxon>
        <taxon>Mucoromycota</taxon>
        <taxon>Glomeromycotina</taxon>
        <taxon>Glomeromycetes</taxon>
        <taxon>Glomerales</taxon>
        <taxon>Glomeraceae</taxon>
        <taxon>Rhizophagus</taxon>
    </lineage>
</organism>
<dbReference type="VEuPathDB" id="FungiDB:RhiirA1_475199"/>
<dbReference type="VEuPathDB" id="FungiDB:RhiirFUN_008199"/>